<name>A0A2I0VDC4_9ASPA</name>
<feature type="compositionally biased region" description="Basic and acidic residues" evidence="1">
    <location>
        <begin position="203"/>
        <end position="212"/>
    </location>
</feature>
<proteinExistence type="predicted"/>
<dbReference type="AlphaFoldDB" id="A0A2I0VDC4"/>
<reference evidence="2 3" key="1">
    <citation type="journal article" date="2016" name="Sci. Rep.">
        <title>The Dendrobium catenatum Lindl. genome sequence provides insights into polysaccharide synthase, floral development and adaptive evolution.</title>
        <authorList>
            <person name="Zhang G.Q."/>
            <person name="Xu Q."/>
            <person name="Bian C."/>
            <person name="Tsai W.C."/>
            <person name="Yeh C.M."/>
            <person name="Liu K.W."/>
            <person name="Yoshida K."/>
            <person name="Zhang L.S."/>
            <person name="Chang S.B."/>
            <person name="Chen F."/>
            <person name="Shi Y."/>
            <person name="Su Y.Y."/>
            <person name="Zhang Y.Q."/>
            <person name="Chen L.J."/>
            <person name="Yin Y."/>
            <person name="Lin M."/>
            <person name="Huang H."/>
            <person name="Deng H."/>
            <person name="Wang Z.W."/>
            <person name="Zhu S.L."/>
            <person name="Zhao X."/>
            <person name="Deng C."/>
            <person name="Niu S.C."/>
            <person name="Huang J."/>
            <person name="Wang M."/>
            <person name="Liu G.H."/>
            <person name="Yang H.J."/>
            <person name="Xiao X.J."/>
            <person name="Hsiao Y.Y."/>
            <person name="Wu W.L."/>
            <person name="Chen Y.Y."/>
            <person name="Mitsuda N."/>
            <person name="Ohme-Takagi M."/>
            <person name="Luo Y.B."/>
            <person name="Van de Peer Y."/>
            <person name="Liu Z.J."/>
        </authorList>
    </citation>
    <scope>NUCLEOTIDE SEQUENCE [LARGE SCALE GENOMIC DNA]</scope>
    <source>
        <tissue evidence="2">The whole plant</tissue>
    </source>
</reference>
<feature type="compositionally biased region" description="Low complexity" evidence="1">
    <location>
        <begin position="217"/>
        <end position="231"/>
    </location>
</feature>
<dbReference type="Proteomes" id="UP000233837">
    <property type="component" value="Unassembled WGS sequence"/>
</dbReference>
<protein>
    <submittedName>
        <fullName evidence="2">Uncharacterized protein</fullName>
    </submittedName>
</protein>
<feature type="region of interest" description="Disordered" evidence="1">
    <location>
        <begin position="1"/>
        <end position="42"/>
    </location>
</feature>
<evidence type="ECO:0000313" key="2">
    <source>
        <dbReference type="EMBL" id="PKU61404.1"/>
    </source>
</evidence>
<sequence>MTTEGRRSPAAGDPSEQRRSMGRISVGTVRDISSSPPAFGDGKRSFFTGLKTSSMMNKPLIINEGGLMKKKQIVEVPGKGKNKIMEGILENSEETIKNQFEKEAGYITVPVIASIASVGMKESETKKPSNIEPVLTEQVPDKKIAEIPFEIAAIEIILEIDSLILIKNSFNILEELKEGEFLDDNPIIKVPDRKVQESPLTANKEEMIKINSDEFTSNSNGNEGNEDSPQSSKKKISKQLKDLGPINASTRSRRREMVEKDSQFELFIQTKCTIHPWMKSSGYLSCSNRPDDPSGSSLDEVLWTLEESEGESARECLKEDSYYWSVKDSFGIQRRSGSLSTLGECEQPKGSLPILGECEQLKGSLPTLGECERMKDSLPTLGKCERMKGSLPTLGECERMTKKKNISLGHLVTYILKKKYDLVHPIQDFEEPLYYNDESFRAIFHKETHVISDSEEEPEPAPPPAPAGEPNYQDLVHRFDRLETHFDQRFDQIETHLQQQDAQHNQNMGWMREQIDDISSNMLMISSYVNFFNAPPPPPPDQGPLE</sequence>
<feature type="region of interest" description="Disordered" evidence="1">
    <location>
        <begin position="198"/>
        <end position="239"/>
    </location>
</feature>
<dbReference type="EMBL" id="KZ503787">
    <property type="protein sequence ID" value="PKU61404.1"/>
    <property type="molecule type" value="Genomic_DNA"/>
</dbReference>
<gene>
    <name evidence="2" type="ORF">MA16_Dca023669</name>
</gene>
<reference evidence="2 3" key="2">
    <citation type="journal article" date="2017" name="Nature">
        <title>The Apostasia genome and the evolution of orchids.</title>
        <authorList>
            <person name="Zhang G.Q."/>
            <person name="Liu K.W."/>
            <person name="Li Z."/>
            <person name="Lohaus R."/>
            <person name="Hsiao Y.Y."/>
            <person name="Niu S.C."/>
            <person name="Wang J.Y."/>
            <person name="Lin Y.C."/>
            <person name="Xu Q."/>
            <person name="Chen L.J."/>
            <person name="Yoshida K."/>
            <person name="Fujiwara S."/>
            <person name="Wang Z.W."/>
            <person name="Zhang Y.Q."/>
            <person name="Mitsuda N."/>
            <person name="Wang M."/>
            <person name="Liu G.H."/>
            <person name="Pecoraro L."/>
            <person name="Huang H.X."/>
            <person name="Xiao X.J."/>
            <person name="Lin M."/>
            <person name="Wu X.Y."/>
            <person name="Wu W.L."/>
            <person name="Chen Y.Y."/>
            <person name="Chang S.B."/>
            <person name="Sakamoto S."/>
            <person name="Ohme-Takagi M."/>
            <person name="Yagi M."/>
            <person name="Zeng S.J."/>
            <person name="Shen C.Y."/>
            <person name="Yeh C.M."/>
            <person name="Luo Y.B."/>
            <person name="Tsai W.C."/>
            <person name="Van de Peer Y."/>
            <person name="Liu Z.J."/>
        </authorList>
    </citation>
    <scope>NUCLEOTIDE SEQUENCE [LARGE SCALE GENOMIC DNA]</scope>
    <source>
        <tissue evidence="2">The whole plant</tissue>
    </source>
</reference>
<organism evidence="2 3">
    <name type="scientific">Dendrobium catenatum</name>
    <dbReference type="NCBI Taxonomy" id="906689"/>
    <lineage>
        <taxon>Eukaryota</taxon>
        <taxon>Viridiplantae</taxon>
        <taxon>Streptophyta</taxon>
        <taxon>Embryophyta</taxon>
        <taxon>Tracheophyta</taxon>
        <taxon>Spermatophyta</taxon>
        <taxon>Magnoliopsida</taxon>
        <taxon>Liliopsida</taxon>
        <taxon>Asparagales</taxon>
        <taxon>Orchidaceae</taxon>
        <taxon>Epidendroideae</taxon>
        <taxon>Malaxideae</taxon>
        <taxon>Dendrobiinae</taxon>
        <taxon>Dendrobium</taxon>
    </lineage>
</organism>
<feature type="region of interest" description="Disordered" evidence="1">
    <location>
        <begin position="450"/>
        <end position="472"/>
    </location>
</feature>
<keyword evidence="3" id="KW-1185">Reference proteome</keyword>
<evidence type="ECO:0000313" key="3">
    <source>
        <dbReference type="Proteomes" id="UP000233837"/>
    </source>
</evidence>
<evidence type="ECO:0000256" key="1">
    <source>
        <dbReference type="SAM" id="MobiDB-lite"/>
    </source>
</evidence>
<accession>A0A2I0VDC4</accession>